<dbReference type="SUPFAM" id="SSF48452">
    <property type="entry name" value="TPR-like"/>
    <property type="match status" value="3"/>
</dbReference>
<proteinExistence type="predicted"/>
<dbReference type="InterPro" id="IPR052311">
    <property type="entry name" value="MMS22L-TONSL_complex_comp"/>
</dbReference>
<dbReference type="GO" id="GO:0031297">
    <property type="term" value="P:replication fork processing"/>
    <property type="evidence" value="ECO:0007669"/>
    <property type="project" value="TreeGrafter"/>
</dbReference>
<comment type="subcellular location">
    <subcellularLocation>
        <location evidence="1">Nucleus</location>
    </subcellularLocation>
</comment>
<dbReference type="SMART" id="SM00368">
    <property type="entry name" value="LRR_RI"/>
    <property type="match status" value="3"/>
</dbReference>
<keyword evidence="4" id="KW-0677">Repeat</keyword>
<dbReference type="VEuPathDB" id="VectorBase:LLONM1_002619"/>
<keyword evidence="5" id="KW-0802">TPR repeat</keyword>
<dbReference type="Gene3D" id="3.80.10.10">
    <property type="entry name" value="Ribonuclease Inhibitor"/>
    <property type="match status" value="1"/>
</dbReference>
<evidence type="ECO:0000256" key="9">
    <source>
        <dbReference type="SAM" id="MobiDB-lite"/>
    </source>
</evidence>
<organism evidence="11 12">
    <name type="scientific">Lutzomyia longipalpis</name>
    <name type="common">Sand fly</name>
    <dbReference type="NCBI Taxonomy" id="7200"/>
    <lineage>
        <taxon>Eukaryota</taxon>
        <taxon>Metazoa</taxon>
        <taxon>Ecdysozoa</taxon>
        <taxon>Arthropoda</taxon>
        <taxon>Hexapoda</taxon>
        <taxon>Insecta</taxon>
        <taxon>Pterygota</taxon>
        <taxon>Neoptera</taxon>
        <taxon>Endopterygota</taxon>
        <taxon>Diptera</taxon>
        <taxon>Nematocera</taxon>
        <taxon>Psychodoidea</taxon>
        <taxon>Psychodidae</taxon>
        <taxon>Lutzomyia</taxon>
        <taxon>Lutzomyia</taxon>
    </lineage>
</organism>
<dbReference type="Proteomes" id="UP000092461">
    <property type="component" value="Unassembled WGS sequence"/>
</dbReference>
<dbReference type="InterPro" id="IPR001611">
    <property type="entry name" value="Leu-rich_rpt"/>
</dbReference>
<dbReference type="InterPro" id="IPR032675">
    <property type="entry name" value="LRR_dom_sf"/>
</dbReference>
<feature type="repeat" description="ANK" evidence="8">
    <location>
        <begin position="567"/>
        <end position="591"/>
    </location>
</feature>
<dbReference type="InterPro" id="IPR002110">
    <property type="entry name" value="Ankyrin_rpt"/>
</dbReference>
<dbReference type="EMBL" id="GITU01000055">
    <property type="protein sequence ID" value="MBC1168758.1"/>
    <property type="molecule type" value="Transcribed_RNA"/>
</dbReference>
<feature type="region of interest" description="Disordered" evidence="9">
    <location>
        <begin position="504"/>
        <end position="523"/>
    </location>
</feature>
<dbReference type="PANTHER" id="PTHR46358:SF1">
    <property type="entry name" value="TONSOKU-LIKE PROTEIN"/>
    <property type="match status" value="1"/>
</dbReference>
<dbReference type="EMBL" id="AJWK01004860">
    <property type="status" value="NOT_ANNOTATED_CDS"/>
    <property type="molecule type" value="Genomic_DNA"/>
</dbReference>
<feature type="region of interest" description="Disordered" evidence="9">
    <location>
        <begin position="784"/>
        <end position="816"/>
    </location>
</feature>
<dbReference type="SUPFAM" id="SSF48403">
    <property type="entry name" value="Ankyrin repeat"/>
    <property type="match status" value="1"/>
</dbReference>
<dbReference type="GO" id="GO:0000724">
    <property type="term" value="P:double-strand break repair via homologous recombination"/>
    <property type="evidence" value="ECO:0007669"/>
    <property type="project" value="TreeGrafter"/>
</dbReference>
<evidence type="ECO:0000313" key="10">
    <source>
        <dbReference type="EMBL" id="MBC1168758.1"/>
    </source>
</evidence>
<keyword evidence="10" id="KW-0647">Proteasome</keyword>
<dbReference type="Pfam" id="PF13857">
    <property type="entry name" value="Ank_5"/>
    <property type="match status" value="1"/>
</dbReference>
<dbReference type="Gene3D" id="1.25.40.20">
    <property type="entry name" value="Ankyrin repeat-containing domain"/>
    <property type="match status" value="1"/>
</dbReference>
<accession>A0A1B0CB68</accession>
<reference evidence="11" key="3">
    <citation type="submission" date="2020-05" db="UniProtKB">
        <authorList>
            <consortium name="EnsemblMetazoa"/>
        </authorList>
    </citation>
    <scope>IDENTIFICATION</scope>
    <source>
        <strain evidence="11">Jacobina</strain>
    </source>
</reference>
<feature type="compositionally biased region" description="Acidic residues" evidence="9">
    <location>
        <begin position="696"/>
        <end position="709"/>
    </location>
</feature>
<reference evidence="12" key="1">
    <citation type="submission" date="2012-05" db="EMBL/GenBank/DDBJ databases">
        <title>Whole Genome Assembly of Lutzomyia longipalpis.</title>
        <authorList>
            <person name="Richards S."/>
            <person name="Qu C."/>
            <person name="Dillon R."/>
            <person name="Worley K."/>
            <person name="Scherer S."/>
            <person name="Batterton M."/>
            <person name="Taylor A."/>
            <person name="Hawes A."/>
            <person name="Hernandez B."/>
            <person name="Kovar C."/>
            <person name="Mandapat C."/>
            <person name="Pham C."/>
            <person name="Qu C."/>
            <person name="Jing C."/>
            <person name="Bess C."/>
            <person name="Bandaranaike D."/>
            <person name="Ngo D."/>
            <person name="Ongeri F."/>
            <person name="Arias F."/>
            <person name="Lara F."/>
            <person name="Weissenberger G."/>
            <person name="Kamau G."/>
            <person name="Han H."/>
            <person name="Shen H."/>
            <person name="Dinh H."/>
            <person name="Khalil I."/>
            <person name="Jones J."/>
            <person name="Shafer J."/>
            <person name="Jayaseelan J."/>
            <person name="Quiroz J."/>
            <person name="Blankenburg K."/>
            <person name="Nguyen L."/>
            <person name="Jackson L."/>
            <person name="Francisco L."/>
            <person name="Tang L.-Y."/>
            <person name="Pu L.-L."/>
            <person name="Perales L."/>
            <person name="Lorensuhewa L."/>
            <person name="Munidasa M."/>
            <person name="Coyle M."/>
            <person name="Taylor M."/>
            <person name="Puazo M."/>
            <person name="Firestine M."/>
            <person name="Scheel M."/>
            <person name="Javaid M."/>
            <person name="Wang M."/>
            <person name="Li M."/>
            <person name="Tabassum N."/>
            <person name="Saada N."/>
            <person name="Osuji N."/>
            <person name="Aqrawi P."/>
            <person name="Fu Q."/>
            <person name="Thornton R."/>
            <person name="Raj R."/>
            <person name="Goodspeed R."/>
            <person name="Mata R."/>
            <person name="Najjar R."/>
            <person name="Gubbala S."/>
            <person name="Lee S."/>
            <person name="Denson S."/>
            <person name="Patil S."/>
            <person name="Macmil S."/>
            <person name="Qi S."/>
            <person name="Matskevitch T."/>
            <person name="Palculict T."/>
            <person name="Mathew T."/>
            <person name="Vee V."/>
            <person name="Velamala V."/>
            <person name="Korchina V."/>
            <person name="Cai W."/>
            <person name="Liu W."/>
            <person name="Dai W."/>
            <person name="Zou X."/>
            <person name="Zhu Y."/>
            <person name="Zhang Y."/>
            <person name="Wu Y.-Q."/>
            <person name="Xin Y."/>
            <person name="Nazarath L."/>
            <person name="Kovar C."/>
            <person name="Han Y."/>
            <person name="Muzny D."/>
            <person name="Gibbs R."/>
        </authorList>
    </citation>
    <scope>NUCLEOTIDE SEQUENCE [LARGE SCALE GENOMIC DNA]</scope>
    <source>
        <strain evidence="12">Jacobina</strain>
    </source>
</reference>
<evidence type="ECO:0000256" key="6">
    <source>
        <dbReference type="ARBA" id="ARBA00023043"/>
    </source>
</evidence>
<keyword evidence="12" id="KW-1185">Reference proteome</keyword>
<dbReference type="EMBL" id="AJWK01004862">
    <property type="status" value="NOT_ANNOTATED_CDS"/>
    <property type="molecule type" value="Genomic_DNA"/>
</dbReference>
<dbReference type="EMBL" id="AJWK01004861">
    <property type="status" value="NOT_ANNOTATED_CDS"/>
    <property type="molecule type" value="Genomic_DNA"/>
</dbReference>
<dbReference type="Gene3D" id="1.25.40.10">
    <property type="entry name" value="Tetratricopeptide repeat domain"/>
    <property type="match status" value="2"/>
</dbReference>
<dbReference type="GO" id="GO:0043596">
    <property type="term" value="C:nuclear replication fork"/>
    <property type="evidence" value="ECO:0007669"/>
    <property type="project" value="TreeGrafter"/>
</dbReference>
<dbReference type="Pfam" id="PF13516">
    <property type="entry name" value="LRR_6"/>
    <property type="match status" value="2"/>
</dbReference>
<dbReference type="PROSITE" id="PS50297">
    <property type="entry name" value="ANK_REP_REGION"/>
    <property type="match status" value="3"/>
</dbReference>
<reference evidence="10" key="2">
    <citation type="journal article" date="2020" name="BMC">
        <title>Leishmania infection induces a limited differential gene expression in the sand fly midgut.</title>
        <authorList>
            <person name="Coutinho-Abreu I.V."/>
            <person name="Serafim T.D."/>
            <person name="Meneses C."/>
            <person name="Kamhawi S."/>
            <person name="Oliveira F."/>
            <person name="Valenzuela J.G."/>
        </authorList>
    </citation>
    <scope>NUCLEOTIDE SEQUENCE</scope>
    <source>
        <strain evidence="10">Jacobina</strain>
        <tissue evidence="10">Midgut</tissue>
    </source>
</reference>
<dbReference type="SMART" id="SM00248">
    <property type="entry name" value="ANK"/>
    <property type="match status" value="3"/>
</dbReference>
<keyword evidence="6 8" id="KW-0040">ANK repeat</keyword>
<dbReference type="VEuPathDB" id="VectorBase:LLOJ001367"/>
<evidence type="ECO:0000256" key="3">
    <source>
        <dbReference type="ARBA" id="ARBA00022614"/>
    </source>
</evidence>
<feature type="repeat" description="ANK" evidence="8">
    <location>
        <begin position="604"/>
        <end position="636"/>
    </location>
</feature>
<evidence type="ECO:0000256" key="2">
    <source>
        <dbReference type="ARBA" id="ARBA00017829"/>
    </source>
</evidence>
<dbReference type="PRINTS" id="PR01415">
    <property type="entry name" value="ANKYRIN"/>
</dbReference>
<evidence type="ECO:0000256" key="1">
    <source>
        <dbReference type="ARBA" id="ARBA00004123"/>
    </source>
</evidence>
<evidence type="ECO:0000256" key="7">
    <source>
        <dbReference type="ARBA" id="ARBA00023242"/>
    </source>
</evidence>
<feature type="repeat" description="ANK" evidence="8">
    <location>
        <begin position="534"/>
        <end position="566"/>
    </location>
</feature>
<name>A0A1B0CB68_LUTLO</name>
<dbReference type="SUPFAM" id="SSF52047">
    <property type="entry name" value="RNI-like"/>
    <property type="match status" value="1"/>
</dbReference>
<evidence type="ECO:0000313" key="12">
    <source>
        <dbReference type="Proteomes" id="UP000092461"/>
    </source>
</evidence>
<dbReference type="InterPro" id="IPR036770">
    <property type="entry name" value="Ankyrin_rpt-contain_sf"/>
</dbReference>
<evidence type="ECO:0000256" key="4">
    <source>
        <dbReference type="ARBA" id="ARBA00022737"/>
    </source>
</evidence>
<keyword evidence="7" id="KW-0539">Nucleus</keyword>
<protein>
    <recommendedName>
        <fullName evidence="2">Tonsoku-like protein</fullName>
    </recommendedName>
</protein>
<evidence type="ECO:0000313" key="11">
    <source>
        <dbReference type="EnsemblMetazoa" id="LLOJ001367-PA"/>
    </source>
</evidence>
<dbReference type="PROSITE" id="PS50088">
    <property type="entry name" value="ANK_REPEAT"/>
    <property type="match status" value="3"/>
</dbReference>
<evidence type="ECO:0000256" key="5">
    <source>
        <dbReference type="ARBA" id="ARBA00022803"/>
    </source>
</evidence>
<dbReference type="Pfam" id="PF12796">
    <property type="entry name" value="Ank_2"/>
    <property type="match status" value="1"/>
</dbReference>
<keyword evidence="3" id="KW-0433">Leucine-rich repeat</keyword>
<feature type="region of interest" description="Disordered" evidence="9">
    <location>
        <begin position="696"/>
        <end position="724"/>
    </location>
</feature>
<evidence type="ECO:0000256" key="8">
    <source>
        <dbReference type="PROSITE-ProRule" id="PRU00023"/>
    </source>
</evidence>
<dbReference type="PANTHER" id="PTHR46358">
    <property type="entry name" value="TONSOKU-LIKE PROTEIN"/>
    <property type="match status" value="1"/>
</dbReference>
<dbReference type="GO" id="GO:0000502">
    <property type="term" value="C:proteasome complex"/>
    <property type="evidence" value="ECO:0007669"/>
    <property type="project" value="UniProtKB-KW"/>
</dbReference>
<sequence length="1342" mass="151526">MEKKLLTKKRKAVQEGNVQQIATCCHSLGDFYHASGLYDKALEAYQEEAEQWKSITGCRMKYGIAHRMIGEMLILLGDINKSLKHTGQYLKIAQEEKDSIELQRAYATIGRAYLLKGQNLTEKESAEVRAKALKEAEKAFLKSLSICRELCGKISNIELQDMMARLYLNLSVTRENCNEEIEKSLEYMTKAIAICKSHDLYELLHQCYMSTGMLYEAKKKDIGNSLRYLNLALDVAQRLEARTAKICETLLMKSEVLIKAGDYQSTKQTLHRAYKLRSPNEADREAIEQKLKIVAALCYTEDSLITANTTDYRRKKVLYEKMGDGSCRLENYEKALSYYKKMLETAELCGESGKDLIPIYVSLYQTYRDNHQYTEALEYAWKEYELCSNVPKEAFLTLMNIAELSDLAEMTFWDVEKIFQRARKEAQKAKNKQSEALAMGKLMMLQRKHGMESLAEILEKEAQLAGMDLAVVIAEEEEIAGEDSNTPDIGDDICLDDLSDSGSEEEAAIPAAAAEQKRPVRRKRTPNVVKRNNKGETQLHQACISGNATLTRRLLDQGHPVNIRDNAGWLPLHEACIHGHRDIVEMLLEKSTATINDRGGTSCDGITPMHDACSNGHLAIVELLLDKGANATVKTDFGETPLDTLKIWRETVRLNETDVVFYETIAQRLSKLMEKAGMNPKAASTSTFRATEALLDEDSRESELPDNEESLSPPPVMARSSRHSEGSSLLYKSVIDNLRKKPVAEEPKNGALFSKKRSAYLKGDEVGEEDWLEDDLLPNKKRRKFLREGHSAPSNGTKASKTRKTKSIEEDSEELPGENVMEIEDEIEPILDTPFLNERRPSSDSSKIQKKITQSSLLDAGFSRQAIEEDFDVDFPLNTSPTKSSKSSTGRSSGVPVIVHNMISLKVKVDDQLIVVPVNAAEVSSLQIKWLAERASKRYYNLNGRLPDMLLTTTDGAVFDDQDPISLVIDNDQNLVHSLISKWNVLSLAESYRDVIKQIEHVENVRVLRALEVAESSNELILADLDLPPKETRPLFKAIQHHVNLSAIDLSNNVIEDEGLVYFCQSLQSLKHLTALNLSSNFLTENGLLRLANVLQESREVLLPELTDLSLSHNPLGNGSRKYLADICERLPKLRRLQLAACDLTELGDFNFAFERLESLDLSFNCFRDSDELRTVWRSLDVTKIECLKMAFCIQTPGMGKFLSNFLQSGSPRYLTELHLQNCHITDGEFWNILKALTGKEMHVIDLAQNPLTILALKYLLTTSISVKHVSFLGCEKILCNIHLLEELPPHVEEQHPEKITLYGKSIEEDSIEHLRTIWTSCWPNRDARTERNRNVIILASS</sequence>
<dbReference type="EnsemblMetazoa" id="LLOJ001367-RA">
    <property type="protein sequence ID" value="LLOJ001367-PA"/>
    <property type="gene ID" value="LLOJ001367"/>
</dbReference>
<dbReference type="InterPro" id="IPR011990">
    <property type="entry name" value="TPR-like_helical_dom_sf"/>
</dbReference>